<accession>A0A923RG93</accession>
<feature type="transmembrane region" description="Helical" evidence="1">
    <location>
        <begin position="90"/>
        <end position="111"/>
    </location>
</feature>
<evidence type="ECO:0000313" key="3">
    <source>
        <dbReference type="Proteomes" id="UP000637359"/>
    </source>
</evidence>
<keyword evidence="1" id="KW-0812">Transmembrane</keyword>
<keyword evidence="1" id="KW-0472">Membrane</keyword>
<keyword evidence="3" id="KW-1185">Reference proteome</keyword>
<proteinExistence type="predicted"/>
<name>A0A923RG93_9BACI</name>
<dbReference type="PANTHER" id="PTHR33133">
    <property type="entry name" value="OS08G0107100 PROTEIN-RELATED"/>
    <property type="match status" value="1"/>
</dbReference>
<protein>
    <submittedName>
        <fullName evidence="2">Glycerophosphoryl diester phosphodiesterase membrane domain-containing protein</fullName>
    </submittedName>
</protein>
<feature type="transmembrane region" description="Helical" evidence="1">
    <location>
        <begin position="132"/>
        <end position="165"/>
    </location>
</feature>
<dbReference type="Proteomes" id="UP000637359">
    <property type="component" value="Unassembled WGS sequence"/>
</dbReference>
<feature type="transmembrane region" description="Helical" evidence="1">
    <location>
        <begin position="259"/>
        <end position="281"/>
    </location>
</feature>
<organism evidence="2 3">
    <name type="scientific">Ornithinibacillus hominis</name>
    <dbReference type="NCBI Taxonomy" id="2763055"/>
    <lineage>
        <taxon>Bacteria</taxon>
        <taxon>Bacillati</taxon>
        <taxon>Bacillota</taxon>
        <taxon>Bacilli</taxon>
        <taxon>Bacillales</taxon>
        <taxon>Bacillaceae</taxon>
        <taxon>Ornithinibacillus</taxon>
    </lineage>
</organism>
<feature type="transmembrane region" description="Helical" evidence="1">
    <location>
        <begin position="171"/>
        <end position="192"/>
    </location>
</feature>
<dbReference type="PANTHER" id="PTHR33133:SF1">
    <property type="entry name" value="EXPRESSED PROTEIN-RELATED"/>
    <property type="match status" value="1"/>
</dbReference>
<dbReference type="EMBL" id="JACOOL010000001">
    <property type="protein sequence ID" value="MBC5635498.1"/>
    <property type="molecule type" value="Genomic_DNA"/>
</dbReference>
<keyword evidence="1" id="KW-1133">Transmembrane helix</keyword>
<feature type="transmembrane region" description="Helical" evidence="1">
    <location>
        <begin position="29"/>
        <end position="50"/>
    </location>
</feature>
<evidence type="ECO:0000313" key="2">
    <source>
        <dbReference type="EMBL" id="MBC5635498.1"/>
    </source>
</evidence>
<feature type="transmembrane region" description="Helical" evidence="1">
    <location>
        <begin position="226"/>
        <end position="253"/>
    </location>
</feature>
<dbReference type="AlphaFoldDB" id="A0A923RG93"/>
<gene>
    <name evidence="2" type="ORF">H8S33_01545</name>
</gene>
<comment type="caution">
    <text evidence="2">The sequence shown here is derived from an EMBL/GenBank/DDBJ whole genome shotgun (WGS) entry which is preliminary data.</text>
</comment>
<reference evidence="2" key="1">
    <citation type="submission" date="2020-08" db="EMBL/GenBank/DDBJ databases">
        <title>Genome public.</title>
        <authorList>
            <person name="Liu C."/>
            <person name="Sun Q."/>
        </authorList>
    </citation>
    <scope>NUCLEOTIDE SEQUENCE</scope>
    <source>
        <strain evidence="2">BX22</strain>
    </source>
</reference>
<evidence type="ECO:0000256" key="1">
    <source>
        <dbReference type="SAM" id="Phobius"/>
    </source>
</evidence>
<dbReference type="RefSeq" id="WP_186868200.1">
    <property type="nucleotide sequence ID" value="NZ_JACOOL010000001.1"/>
</dbReference>
<sequence length="304" mass="33583">MEEHFSRPKSFGTVLDQTFRISKNNFSTFFLVFLIMVGPLILLDALLSLVSGTSFFRDMASGSTFLDQLVNTVDEALYGTTTVFDDLRTIIIGLGGLVLYPLATAAVILAIDAQRRQEEFTAGSLLKESVTRFWPIVGSSLLFGVIGFGLIFVPTFIIVMVATVGFIIDPIIGIFMGVVLFLAAAVVGAFLLTRWGLYLPAVVLEPCAPGLGRSWQLTRKNFWRTFGLLVVIALIAMIISSVFEVILTLLLGYSVLYSILLDIISIITMIFFSVGYGLIYFDLKLRNDGDDLMDMIDNYETTIQ</sequence>